<name>A0A284R1G8_ARMOS</name>
<protein>
    <submittedName>
        <fullName evidence="2">Uncharacterized protein</fullName>
    </submittedName>
</protein>
<evidence type="ECO:0000256" key="1">
    <source>
        <dbReference type="SAM" id="MobiDB-lite"/>
    </source>
</evidence>
<feature type="region of interest" description="Disordered" evidence="1">
    <location>
        <begin position="13"/>
        <end position="35"/>
    </location>
</feature>
<gene>
    <name evidence="2" type="ORF">ARMOST_05882</name>
</gene>
<dbReference type="EMBL" id="FUEG01000003">
    <property type="protein sequence ID" value="SJL02551.1"/>
    <property type="molecule type" value="Genomic_DNA"/>
</dbReference>
<accession>A0A284R1G8</accession>
<proteinExistence type="predicted"/>
<keyword evidence="3" id="KW-1185">Reference proteome</keyword>
<organism evidence="2 3">
    <name type="scientific">Armillaria ostoyae</name>
    <name type="common">Armillaria root rot fungus</name>
    <dbReference type="NCBI Taxonomy" id="47428"/>
    <lineage>
        <taxon>Eukaryota</taxon>
        <taxon>Fungi</taxon>
        <taxon>Dikarya</taxon>
        <taxon>Basidiomycota</taxon>
        <taxon>Agaricomycotina</taxon>
        <taxon>Agaricomycetes</taxon>
        <taxon>Agaricomycetidae</taxon>
        <taxon>Agaricales</taxon>
        <taxon>Marasmiineae</taxon>
        <taxon>Physalacriaceae</taxon>
        <taxon>Armillaria</taxon>
    </lineage>
</organism>
<dbReference type="AlphaFoldDB" id="A0A284R1G8"/>
<evidence type="ECO:0000313" key="3">
    <source>
        <dbReference type="Proteomes" id="UP000219338"/>
    </source>
</evidence>
<sequence>MVYNEELRNIGAIARPRHGPTTSTSIVPPHSTNVGSEQKRLNSLKQLFWDIDLRRSLRLFFSRFATPEYDAPTIFPDFSTGILETVISP</sequence>
<evidence type="ECO:0000313" key="2">
    <source>
        <dbReference type="EMBL" id="SJL02551.1"/>
    </source>
</evidence>
<reference evidence="3" key="1">
    <citation type="journal article" date="2017" name="Nat. Ecol. Evol.">
        <title>Genome expansion and lineage-specific genetic innovations in the forest pathogenic fungi Armillaria.</title>
        <authorList>
            <person name="Sipos G."/>
            <person name="Prasanna A.N."/>
            <person name="Walter M.C."/>
            <person name="O'Connor E."/>
            <person name="Balint B."/>
            <person name="Krizsan K."/>
            <person name="Kiss B."/>
            <person name="Hess J."/>
            <person name="Varga T."/>
            <person name="Slot J."/>
            <person name="Riley R."/>
            <person name="Boka B."/>
            <person name="Rigling D."/>
            <person name="Barry K."/>
            <person name="Lee J."/>
            <person name="Mihaltcheva S."/>
            <person name="LaButti K."/>
            <person name="Lipzen A."/>
            <person name="Waldron R."/>
            <person name="Moloney N.M."/>
            <person name="Sperisen C."/>
            <person name="Kredics L."/>
            <person name="Vagvoelgyi C."/>
            <person name="Patrignani A."/>
            <person name="Fitzpatrick D."/>
            <person name="Nagy I."/>
            <person name="Doyle S."/>
            <person name="Anderson J.B."/>
            <person name="Grigoriev I.V."/>
            <person name="Gueldener U."/>
            <person name="Muensterkoetter M."/>
            <person name="Nagy L.G."/>
        </authorList>
    </citation>
    <scope>NUCLEOTIDE SEQUENCE [LARGE SCALE GENOMIC DNA]</scope>
    <source>
        <strain evidence="3">C18/9</strain>
    </source>
</reference>
<feature type="compositionally biased region" description="Polar residues" evidence="1">
    <location>
        <begin position="20"/>
        <end position="35"/>
    </location>
</feature>
<dbReference type="Proteomes" id="UP000219338">
    <property type="component" value="Unassembled WGS sequence"/>
</dbReference>